<keyword evidence="3" id="KW-1185">Reference proteome</keyword>
<accession>A0AAN7BFR9</accession>
<reference evidence="2" key="2">
    <citation type="submission" date="2023-05" db="EMBL/GenBank/DDBJ databases">
        <authorList>
            <consortium name="Lawrence Berkeley National Laboratory"/>
            <person name="Steindorff A."/>
            <person name="Hensen N."/>
            <person name="Bonometti L."/>
            <person name="Westerberg I."/>
            <person name="Brannstrom I.O."/>
            <person name="Guillou S."/>
            <person name="Cros-Aarteil S."/>
            <person name="Calhoun S."/>
            <person name="Haridas S."/>
            <person name="Kuo A."/>
            <person name="Mondo S."/>
            <person name="Pangilinan J."/>
            <person name="Riley R."/>
            <person name="Labutti K."/>
            <person name="Andreopoulos B."/>
            <person name="Lipzen A."/>
            <person name="Chen C."/>
            <person name="Yanf M."/>
            <person name="Daum C."/>
            <person name="Ng V."/>
            <person name="Clum A."/>
            <person name="Ohm R."/>
            <person name="Martin F."/>
            <person name="Silar P."/>
            <person name="Natvig D."/>
            <person name="Lalanne C."/>
            <person name="Gautier V."/>
            <person name="Ament-Velasquez S.L."/>
            <person name="Kruys A."/>
            <person name="Hutchinson M.I."/>
            <person name="Powell A.J."/>
            <person name="Barry K."/>
            <person name="Miller A.N."/>
            <person name="Grigoriev I.V."/>
            <person name="Debuchy R."/>
            <person name="Gladieux P."/>
            <person name="Thoren M.H."/>
            <person name="Johannesson H."/>
        </authorList>
    </citation>
    <scope>NUCLEOTIDE SEQUENCE</scope>
    <source>
        <strain evidence="2">CBS 990.96</strain>
    </source>
</reference>
<protein>
    <recommendedName>
        <fullName evidence="4">Secreted protein</fullName>
    </recommendedName>
</protein>
<dbReference type="EMBL" id="MU865506">
    <property type="protein sequence ID" value="KAK4221902.1"/>
    <property type="molecule type" value="Genomic_DNA"/>
</dbReference>
<feature type="chain" id="PRO_5043025556" description="Secreted protein" evidence="1">
    <location>
        <begin position="23"/>
        <end position="71"/>
    </location>
</feature>
<comment type="caution">
    <text evidence="2">The sequence shown here is derived from an EMBL/GenBank/DDBJ whole genome shotgun (WGS) entry which is preliminary data.</text>
</comment>
<dbReference type="Proteomes" id="UP001301958">
    <property type="component" value="Unassembled WGS sequence"/>
</dbReference>
<evidence type="ECO:0000313" key="3">
    <source>
        <dbReference type="Proteomes" id="UP001301958"/>
    </source>
</evidence>
<evidence type="ECO:0000313" key="2">
    <source>
        <dbReference type="EMBL" id="KAK4221902.1"/>
    </source>
</evidence>
<sequence>MIAHSSQLTVLLLASIIPSINRNNCLLNSRIPLDVAGTFPFLELFSQRASAMAVILRSAGNPSVNLIFVPS</sequence>
<gene>
    <name evidence="2" type="ORF">QBC38DRAFT_491119</name>
</gene>
<organism evidence="2 3">
    <name type="scientific">Podospora fimiseda</name>
    <dbReference type="NCBI Taxonomy" id="252190"/>
    <lineage>
        <taxon>Eukaryota</taxon>
        <taxon>Fungi</taxon>
        <taxon>Dikarya</taxon>
        <taxon>Ascomycota</taxon>
        <taxon>Pezizomycotina</taxon>
        <taxon>Sordariomycetes</taxon>
        <taxon>Sordariomycetidae</taxon>
        <taxon>Sordariales</taxon>
        <taxon>Podosporaceae</taxon>
        <taxon>Podospora</taxon>
    </lineage>
</organism>
<reference evidence="2" key="1">
    <citation type="journal article" date="2023" name="Mol. Phylogenet. Evol.">
        <title>Genome-scale phylogeny and comparative genomics of the fungal order Sordariales.</title>
        <authorList>
            <person name="Hensen N."/>
            <person name="Bonometti L."/>
            <person name="Westerberg I."/>
            <person name="Brannstrom I.O."/>
            <person name="Guillou S."/>
            <person name="Cros-Aarteil S."/>
            <person name="Calhoun S."/>
            <person name="Haridas S."/>
            <person name="Kuo A."/>
            <person name="Mondo S."/>
            <person name="Pangilinan J."/>
            <person name="Riley R."/>
            <person name="LaButti K."/>
            <person name="Andreopoulos B."/>
            <person name="Lipzen A."/>
            <person name="Chen C."/>
            <person name="Yan M."/>
            <person name="Daum C."/>
            <person name="Ng V."/>
            <person name="Clum A."/>
            <person name="Steindorff A."/>
            <person name="Ohm R.A."/>
            <person name="Martin F."/>
            <person name="Silar P."/>
            <person name="Natvig D.O."/>
            <person name="Lalanne C."/>
            <person name="Gautier V."/>
            <person name="Ament-Velasquez S.L."/>
            <person name="Kruys A."/>
            <person name="Hutchinson M.I."/>
            <person name="Powell A.J."/>
            <person name="Barry K."/>
            <person name="Miller A.N."/>
            <person name="Grigoriev I.V."/>
            <person name="Debuchy R."/>
            <person name="Gladieux P."/>
            <person name="Hiltunen Thoren M."/>
            <person name="Johannesson H."/>
        </authorList>
    </citation>
    <scope>NUCLEOTIDE SEQUENCE</scope>
    <source>
        <strain evidence="2">CBS 990.96</strain>
    </source>
</reference>
<evidence type="ECO:0000256" key="1">
    <source>
        <dbReference type="SAM" id="SignalP"/>
    </source>
</evidence>
<keyword evidence="1" id="KW-0732">Signal</keyword>
<evidence type="ECO:0008006" key="4">
    <source>
        <dbReference type="Google" id="ProtNLM"/>
    </source>
</evidence>
<feature type="signal peptide" evidence="1">
    <location>
        <begin position="1"/>
        <end position="22"/>
    </location>
</feature>
<dbReference type="AlphaFoldDB" id="A0AAN7BFR9"/>
<proteinExistence type="predicted"/>
<name>A0AAN7BFR9_9PEZI</name>